<keyword evidence="4" id="KW-1185">Reference proteome</keyword>
<feature type="transmembrane region" description="Helical" evidence="1">
    <location>
        <begin position="131"/>
        <end position="149"/>
    </location>
</feature>
<feature type="transmembrane region" description="Helical" evidence="1">
    <location>
        <begin position="105"/>
        <end position="125"/>
    </location>
</feature>
<dbReference type="RefSeq" id="WP_212902743.1">
    <property type="nucleotide sequence ID" value="NZ_BOPZ01000004.1"/>
</dbReference>
<evidence type="ECO:0000259" key="2">
    <source>
        <dbReference type="Pfam" id="PF09925"/>
    </source>
</evidence>
<feature type="transmembrane region" description="Helical" evidence="1">
    <location>
        <begin position="325"/>
        <end position="346"/>
    </location>
</feature>
<feature type="transmembrane region" description="Helical" evidence="1">
    <location>
        <begin position="278"/>
        <end position="297"/>
    </location>
</feature>
<feature type="domain" description="DUF2157" evidence="2">
    <location>
        <begin position="20"/>
        <end position="154"/>
    </location>
</feature>
<proteinExistence type="predicted"/>
<name>A0A919VKW6_9CLOT</name>
<evidence type="ECO:0000313" key="4">
    <source>
        <dbReference type="Proteomes" id="UP000679179"/>
    </source>
</evidence>
<evidence type="ECO:0000313" key="3">
    <source>
        <dbReference type="EMBL" id="GIM27993.1"/>
    </source>
</evidence>
<evidence type="ECO:0000256" key="1">
    <source>
        <dbReference type="SAM" id="Phobius"/>
    </source>
</evidence>
<reference evidence="3" key="1">
    <citation type="submission" date="2021-03" db="EMBL/GenBank/DDBJ databases">
        <title>Taxonomic study of Clostridium polyendosporum from meadow-gley soil under rice.</title>
        <authorList>
            <person name="Kobayashi H."/>
            <person name="Tanizawa Y."/>
            <person name="Yagura M."/>
        </authorList>
    </citation>
    <scope>NUCLEOTIDE SEQUENCE</scope>
    <source>
        <strain evidence="3">JCM 30710</strain>
    </source>
</reference>
<dbReference type="Pfam" id="PF09925">
    <property type="entry name" value="DUF2157"/>
    <property type="match status" value="1"/>
</dbReference>
<sequence length="359" mass="41584">MRSFTKNKFKVLKDELDFYKDNSLITVEQYKNIMSLYSVKNDLNFITILLLIGSVLIGLGILTFIASNWQALSKLSKFSIILIIFLGFNFGSYKLYNRLPKTSRSLLYSGVITFGAGIFLVGQMFNFGGEFTTPILLWALGTLSIVVFFKDKILFIFSDILLLIYINGHFSTNNLPLAVLILIPILYYLNNHFNLDKNITFFNNWIAINTFIFLLDKYGKNFTIDIIVVFVIGMIMYYIPMDFQGNVFKFQGNIIYGITGLMLTFPDNWTELKFLTDSNTKIVSVVFSIGFLIFLLLQTHKKNLISLPIILFIIMRYYFDTLYDFMPKSLFFIIGGIVLIGFGYYFEKFRKDSRGEKYD</sequence>
<keyword evidence="1" id="KW-0812">Transmembrane</keyword>
<feature type="transmembrane region" description="Helical" evidence="1">
    <location>
        <begin position="304"/>
        <end position="319"/>
    </location>
</feature>
<feature type="transmembrane region" description="Helical" evidence="1">
    <location>
        <begin position="78"/>
        <end position="96"/>
    </location>
</feature>
<dbReference type="EMBL" id="BOPZ01000004">
    <property type="protein sequence ID" value="GIM27993.1"/>
    <property type="molecule type" value="Genomic_DNA"/>
</dbReference>
<keyword evidence="1" id="KW-0472">Membrane</keyword>
<feature type="transmembrane region" description="Helical" evidence="1">
    <location>
        <begin position="222"/>
        <end position="239"/>
    </location>
</feature>
<protein>
    <recommendedName>
        <fullName evidence="2">DUF2157 domain-containing protein</fullName>
    </recommendedName>
</protein>
<feature type="transmembrane region" description="Helical" evidence="1">
    <location>
        <begin position="43"/>
        <end position="66"/>
    </location>
</feature>
<dbReference type="InterPro" id="IPR018677">
    <property type="entry name" value="DUF2157"/>
</dbReference>
<dbReference type="Proteomes" id="UP000679179">
    <property type="component" value="Unassembled WGS sequence"/>
</dbReference>
<feature type="transmembrane region" description="Helical" evidence="1">
    <location>
        <begin position="161"/>
        <end position="187"/>
    </location>
</feature>
<feature type="transmembrane region" description="Helical" evidence="1">
    <location>
        <begin position="199"/>
        <end position="215"/>
    </location>
</feature>
<gene>
    <name evidence="3" type="ORF">CPJCM30710_06590</name>
</gene>
<accession>A0A919VKW6</accession>
<dbReference type="AlphaFoldDB" id="A0A919VKW6"/>
<keyword evidence="1" id="KW-1133">Transmembrane helix</keyword>
<comment type="caution">
    <text evidence="3">The sequence shown here is derived from an EMBL/GenBank/DDBJ whole genome shotgun (WGS) entry which is preliminary data.</text>
</comment>
<organism evidence="3 4">
    <name type="scientific">Clostridium polyendosporum</name>
    <dbReference type="NCBI Taxonomy" id="69208"/>
    <lineage>
        <taxon>Bacteria</taxon>
        <taxon>Bacillati</taxon>
        <taxon>Bacillota</taxon>
        <taxon>Clostridia</taxon>
        <taxon>Eubacteriales</taxon>
        <taxon>Clostridiaceae</taxon>
        <taxon>Clostridium</taxon>
    </lineage>
</organism>